<dbReference type="AlphaFoldDB" id="A0A1T5KIT4"/>
<dbReference type="OrthoDB" id="183980at2"/>
<evidence type="ECO:0000256" key="2">
    <source>
        <dbReference type="SAM" id="Phobius"/>
    </source>
</evidence>
<keyword evidence="2" id="KW-0812">Transmembrane</keyword>
<keyword evidence="2" id="KW-1133">Transmembrane helix</keyword>
<name>A0A1T5KIT4_9GAMM</name>
<evidence type="ECO:0000259" key="3">
    <source>
        <dbReference type="Pfam" id="PF13559"/>
    </source>
</evidence>
<feature type="transmembrane region" description="Helical" evidence="2">
    <location>
        <begin position="251"/>
        <end position="270"/>
    </location>
</feature>
<evidence type="ECO:0000313" key="4">
    <source>
        <dbReference type="EMBL" id="SKC63369.1"/>
    </source>
</evidence>
<gene>
    <name evidence="4" type="ORF">SAMN06296058_1731</name>
</gene>
<organism evidence="4 5">
    <name type="scientific">Pseudoxanthomonas indica</name>
    <dbReference type="NCBI Taxonomy" id="428993"/>
    <lineage>
        <taxon>Bacteria</taxon>
        <taxon>Pseudomonadati</taxon>
        <taxon>Pseudomonadota</taxon>
        <taxon>Gammaproteobacteria</taxon>
        <taxon>Lysobacterales</taxon>
        <taxon>Lysobacteraceae</taxon>
        <taxon>Pseudoxanthomonas</taxon>
    </lineage>
</organism>
<feature type="domain" description="Protein-glutamine gamma-glutamyltransferase-like C-terminal" evidence="3">
    <location>
        <begin position="437"/>
        <end position="507"/>
    </location>
</feature>
<feature type="transmembrane region" description="Helical" evidence="2">
    <location>
        <begin position="37"/>
        <end position="68"/>
    </location>
</feature>
<feature type="transmembrane region" description="Helical" evidence="2">
    <location>
        <begin position="364"/>
        <end position="385"/>
    </location>
</feature>
<evidence type="ECO:0000313" key="5">
    <source>
        <dbReference type="Proteomes" id="UP000190341"/>
    </source>
</evidence>
<feature type="transmembrane region" description="Helical" evidence="2">
    <location>
        <begin position="207"/>
        <end position="230"/>
    </location>
</feature>
<sequence>MKLEQLTVHLRQRTAWEAIELGMALVRRDAGAVFKPWLLITLPILLLLNALGWALDLIGLAGFLMWWLKPVFDRIPLFVISRAVFGATPTVRETLAAQLRWGWRPMLHYLTWRRLSPARSVFLPVDLLEGVDGARLRDRRRVLGGSVYGHAALLTLLCVNFEIALCLGGIFAVMLYFPLELLPDTLRDAWTLLALQSPQWSRVALNLLVWSAVTVIEPFFVGAGFGLYLNRRTELEAWDVELVFRKLRQRLAAGASGVLLVLVGVLGMHSDVARAQDAAPASEESVESPTDDRLEQVFADQFDDDRRFRKAADQAHRDPDLNRTRTQKRWEPKTREEKEQAPREQPTLPWLQALAGTFAFIGEWGLWILLAVLVLALLISAPRWLPWMRGAYAPRVRIDNAITTQPVDLPQTLPADVASAARRLWKSGQRRDALALLYRAGVVALARQLQTTLPPGATEAECLRASRRLPQAEDRQLFAQVVRIWQYAAYAQRDPDEDEFEALLQQLQQRGGWLA</sequence>
<feature type="transmembrane region" description="Helical" evidence="2">
    <location>
        <begin position="147"/>
        <end position="177"/>
    </location>
</feature>
<keyword evidence="5" id="KW-1185">Reference proteome</keyword>
<feature type="compositionally biased region" description="Basic and acidic residues" evidence="1">
    <location>
        <begin position="310"/>
        <end position="342"/>
    </location>
</feature>
<protein>
    <recommendedName>
        <fullName evidence="3">Protein-glutamine gamma-glutamyltransferase-like C-terminal domain-containing protein</fullName>
    </recommendedName>
</protein>
<reference evidence="4 5" key="1">
    <citation type="submission" date="2017-02" db="EMBL/GenBank/DDBJ databases">
        <authorList>
            <person name="Peterson S.W."/>
        </authorList>
    </citation>
    <scope>NUCLEOTIDE SEQUENCE [LARGE SCALE GENOMIC DNA]</scope>
    <source>
        <strain evidence="4 5">P15</strain>
    </source>
</reference>
<accession>A0A1T5KIT4</accession>
<keyword evidence="2" id="KW-0472">Membrane</keyword>
<dbReference type="Proteomes" id="UP000190341">
    <property type="component" value="Unassembled WGS sequence"/>
</dbReference>
<dbReference type="InterPro" id="IPR025403">
    <property type="entry name" value="TgpA-like_C"/>
</dbReference>
<dbReference type="STRING" id="428993.SAMN06296058_1731"/>
<dbReference type="RefSeq" id="WP_079723998.1">
    <property type="nucleotide sequence ID" value="NZ_BMCL01000002.1"/>
</dbReference>
<feature type="region of interest" description="Disordered" evidence="1">
    <location>
        <begin position="310"/>
        <end position="345"/>
    </location>
</feature>
<proteinExistence type="predicted"/>
<dbReference type="Pfam" id="PF13559">
    <property type="entry name" value="DUF4129"/>
    <property type="match status" value="1"/>
</dbReference>
<dbReference type="EMBL" id="FUZV01000001">
    <property type="protein sequence ID" value="SKC63369.1"/>
    <property type="molecule type" value="Genomic_DNA"/>
</dbReference>
<evidence type="ECO:0000256" key="1">
    <source>
        <dbReference type="SAM" id="MobiDB-lite"/>
    </source>
</evidence>